<dbReference type="AlphaFoldDB" id="A0A0S4N3K6"/>
<accession>A0A0S4N3K6</accession>
<keyword evidence="3" id="KW-1185">Reference proteome</keyword>
<protein>
    <recommendedName>
        <fullName evidence="4">Dolichyl-phosphate-mannose-protein mannosyltransferase</fullName>
    </recommendedName>
</protein>
<dbReference type="EMBL" id="FAOO01000008">
    <property type="protein sequence ID" value="CUU05847.1"/>
    <property type="molecule type" value="Genomic_DNA"/>
</dbReference>
<keyword evidence="1" id="KW-0812">Transmembrane</keyword>
<dbReference type="Proteomes" id="UP000320623">
    <property type="component" value="Unassembled WGS sequence"/>
</dbReference>
<feature type="transmembrane region" description="Helical" evidence="1">
    <location>
        <begin position="6"/>
        <end position="24"/>
    </location>
</feature>
<dbReference type="RefSeq" id="WP_140945089.1">
    <property type="nucleotide sequence ID" value="NZ_FAOO01000008.1"/>
</dbReference>
<feature type="transmembrane region" description="Helical" evidence="1">
    <location>
        <begin position="80"/>
        <end position="99"/>
    </location>
</feature>
<feature type="transmembrane region" description="Helical" evidence="1">
    <location>
        <begin position="176"/>
        <end position="195"/>
    </location>
</feature>
<feature type="transmembrane region" description="Helical" evidence="1">
    <location>
        <begin position="338"/>
        <end position="358"/>
    </location>
</feature>
<dbReference type="STRING" id="1643428.GCA_001442855_01319"/>
<evidence type="ECO:0000313" key="3">
    <source>
        <dbReference type="Proteomes" id="UP000320623"/>
    </source>
</evidence>
<evidence type="ECO:0008006" key="4">
    <source>
        <dbReference type="Google" id="ProtNLM"/>
    </source>
</evidence>
<reference evidence="3" key="1">
    <citation type="submission" date="2015-11" db="EMBL/GenBank/DDBJ databases">
        <authorList>
            <person name="Varghese N."/>
        </authorList>
    </citation>
    <scope>NUCLEOTIDE SEQUENCE [LARGE SCALE GENOMIC DNA]</scope>
</reference>
<feature type="transmembrane region" description="Helical" evidence="1">
    <location>
        <begin position="131"/>
        <end position="146"/>
    </location>
</feature>
<feature type="transmembrane region" description="Helical" evidence="1">
    <location>
        <begin position="288"/>
        <end position="306"/>
    </location>
</feature>
<gene>
    <name evidence="2" type="ORF">JGI1_01347</name>
</gene>
<feature type="transmembrane region" description="Helical" evidence="1">
    <location>
        <begin position="106"/>
        <end position="125"/>
    </location>
</feature>
<feature type="transmembrane region" description="Helical" evidence="1">
    <location>
        <begin position="222"/>
        <end position="246"/>
    </location>
</feature>
<feature type="transmembrane region" description="Helical" evidence="1">
    <location>
        <begin position="312"/>
        <end position="331"/>
    </location>
</feature>
<sequence>MKYIKLVILGLLTFYFYLLIGLLASSNGYKHPEGIFLIEKGLLALKGNPPRLENTGLIYPPLPFYAIFPFIPFAPLASPFLASSLGMSAFVIFITYRLLKKQHKPILFVLLFLSLTLNPLLLYAGSSGSSIHLYLTSIVAFYTLIFEYYSKPISFYLALSGVLLGLIVLIRYEIIFILPTLFFATVLLSIETTIGREVKFSEFFKLIKELPAYRKTFFRKTFAIYLMLFVPPTLAFVSWVYLNWIFTSNPFNFLESPYAYFRTLKTYALLNPYLLELKSNIFKDFIEVAKNILLLSPMFFYILFIFRKKPFYTFALLAPAFGLIISSYFGLSMMTIDFFASFILISFIGLMYAISEGLVKKHNLAITVYIILLAFSIYTGFKKLYNSIYPEENLFIKALIEGKTNETFKEDIECAQFLKQVAKPDETIIIDDSNGYPVVAFYGDPKNFILPYQYEFYSVVQTPEVYADYIVVYNPDRFEGARDIINVKNGNIFHKGKEGLELIFSSEKWRVFKSQGKFKIFVKG</sequence>
<keyword evidence="1" id="KW-0472">Membrane</keyword>
<feature type="transmembrane region" description="Helical" evidence="1">
    <location>
        <begin position="364"/>
        <end position="381"/>
    </location>
</feature>
<name>A0A0S4N3K6_9BACT</name>
<feature type="transmembrane region" description="Helical" evidence="1">
    <location>
        <begin position="153"/>
        <end position="170"/>
    </location>
</feature>
<evidence type="ECO:0000256" key="1">
    <source>
        <dbReference type="SAM" id="Phobius"/>
    </source>
</evidence>
<organism evidence="2 3">
    <name type="scientific">Candidatus Thermokryptus mobilis</name>
    <dbReference type="NCBI Taxonomy" id="1643428"/>
    <lineage>
        <taxon>Bacteria</taxon>
        <taxon>Pseudomonadati</taxon>
        <taxon>Candidatus Kryptoniota</taxon>
        <taxon>Candidatus Thermokryptus</taxon>
    </lineage>
</organism>
<keyword evidence="1" id="KW-1133">Transmembrane helix</keyword>
<evidence type="ECO:0000313" key="2">
    <source>
        <dbReference type="EMBL" id="CUU05847.1"/>
    </source>
</evidence>
<proteinExistence type="predicted"/>
<dbReference type="OrthoDB" id="9779540at2"/>